<dbReference type="SMART" id="SM00382">
    <property type="entry name" value="AAA"/>
    <property type="match status" value="1"/>
</dbReference>
<evidence type="ECO:0000313" key="4">
    <source>
        <dbReference type="Proteomes" id="UP000189021"/>
    </source>
</evidence>
<gene>
    <name evidence="3" type="ORF">BZG00_01160</name>
</gene>
<organism evidence="3 4">
    <name type="scientific">Salinivibrio kushneri</name>
    <dbReference type="NCBI Taxonomy" id="1908198"/>
    <lineage>
        <taxon>Bacteria</taxon>
        <taxon>Pseudomonadati</taxon>
        <taxon>Pseudomonadota</taxon>
        <taxon>Gammaproteobacteria</taxon>
        <taxon>Vibrionales</taxon>
        <taxon>Vibrionaceae</taxon>
        <taxon>Salinivibrio</taxon>
    </lineage>
</organism>
<name>A0AB36K1D4_9GAMM</name>
<sequence>MKKSLIELLEEHAGITQKQFGLEKPIHILEHEFSLYHIKEVTFDEDSPRKEAFENVLNALTVQGIVFTYLLLGTKDSVYFYFGIAKNKQYQDDTVLDVDDIGEKILKPSIEGNFRGSVVEKLDKNQRTAVKEALEDFPHMYRLQGVPSVHEDNEEFQGVDRLVDIMSGDEFCFAVLADPLSLLEINTIESELYTIYNKLLPLAKKTVQDGKNEARTTGETEGSSETTSTGKNDGITITQNTGKTHSITEGTSTTGGEKQSSNSYTTNDHDKYKSGSEAKNKGTTTSTSVAKNIGSNTSEQKGTSSSESREFTDKAIQEWLNYIDDVLLHRVQVGKNKGLYLSNIYMLAKNKASAIKLGNTARSIFSGEEANKSPLTVTRVTNKKEVYAFRNLQLPILKRNNNRENPETYRQLNLLHAKNPLNSYDCNWLSTNELSVVAGLPQKEVVGLTLKEEVEFGLNIAKAIREPNQLYLGNLVKSGLIQGVDVHLDKNELDKHIFIAGVTGSGKTTTCQRLLDSADMPFLVIEPAKTEYRVLAKNNDDILIFTLGNNNIAPFKLNPFEFFPHENITSRVDMIKASIESSFDMEAAIPQLIEAAIYQCYEDKGWDIATSTNRFYDDPFSDGVYAFPTLSDLVLKTEEVVASQGFDDRLKQDYIGSIKARLQGLLIGAKGIMLDTPRSINFNDLAKRNVIIELEEIRNPSEKSLIMGFVLSNLNEAIRANHRAYQKQGKKFRHITLIEEAHRLLSKFEVGDSQNKKQGVETFADMLAEVRKYGESLIIVDQIPNKLTPEVLKNTNTKIIHKLFAKDDKEAVGNTMALTDEQKDFLSNLEPGRVLLSSSGMSKPLQVQIKEYISTTNEEEIDEDEIRKLALNFYINNYRSGLIPGLEFLNVPPNEDDIIDFLHGKVAMAWYQAVGQDKKKDDLVYYIDRFGWEFMCHFINENCYNTGDNADEQERQSLLNDFLHSLYIDHDVRITLRHHDTFRKDLKVKV</sequence>
<protein>
    <submittedName>
        <fullName evidence="3">Type VI secretion protein</fullName>
    </submittedName>
</protein>
<feature type="region of interest" description="Disordered" evidence="1">
    <location>
        <begin position="207"/>
        <end position="309"/>
    </location>
</feature>
<evidence type="ECO:0000259" key="2">
    <source>
        <dbReference type="SMART" id="SM00382"/>
    </source>
</evidence>
<dbReference type="InterPro" id="IPR008571">
    <property type="entry name" value="HerA-like"/>
</dbReference>
<dbReference type="Gene3D" id="3.40.50.300">
    <property type="entry name" value="P-loop containing nucleotide triphosphate hydrolases"/>
    <property type="match status" value="2"/>
</dbReference>
<feature type="compositionally biased region" description="Low complexity" evidence="1">
    <location>
        <begin position="219"/>
        <end position="230"/>
    </location>
</feature>
<dbReference type="InterPro" id="IPR002789">
    <property type="entry name" value="HerA_central"/>
</dbReference>
<accession>A0AB36K1D4</accession>
<dbReference type="Proteomes" id="UP000189021">
    <property type="component" value="Unassembled WGS sequence"/>
</dbReference>
<evidence type="ECO:0000256" key="1">
    <source>
        <dbReference type="SAM" id="MobiDB-lite"/>
    </source>
</evidence>
<dbReference type="RefSeq" id="WP_077658664.1">
    <property type="nucleotide sequence ID" value="NZ_CP040021.1"/>
</dbReference>
<dbReference type="Pfam" id="PF01935">
    <property type="entry name" value="DUF87"/>
    <property type="match status" value="1"/>
</dbReference>
<proteinExistence type="predicted"/>
<dbReference type="SUPFAM" id="SSF52540">
    <property type="entry name" value="P-loop containing nucleoside triphosphate hydrolases"/>
    <property type="match status" value="1"/>
</dbReference>
<keyword evidence="4" id="KW-1185">Reference proteome</keyword>
<reference evidence="3 4" key="1">
    <citation type="journal article" date="2017" name="Genome Announc.">
        <title>Draft Genome Sequences of Salinivibrio proteolyticus, Salinivibrio sharmensis, Salinivibrio siamensis, Salinivibrio costicola subsp. alcaliphilus, Salinivibrio costicola subsp. vallismortis, and 29 New Isolates Belonging to the Genus Salinivibrio.</title>
        <authorList>
            <person name="Lopez-Hermoso C."/>
            <person name="de la Haba R.R."/>
            <person name="Sanchez-Porro C."/>
            <person name="Bayliss S.C."/>
            <person name="Feil E.J."/>
            <person name="Ventosa A."/>
        </authorList>
    </citation>
    <scope>NUCLEOTIDE SEQUENCE [LARGE SCALE GENOMIC DNA]</scope>
    <source>
        <strain evidence="3 4">AL184</strain>
    </source>
</reference>
<dbReference type="PANTHER" id="PTHR42957:SF1">
    <property type="entry name" value="HELICASE MJ1565-RELATED"/>
    <property type="match status" value="1"/>
</dbReference>
<feature type="compositionally biased region" description="Basic and acidic residues" evidence="1">
    <location>
        <begin position="267"/>
        <end position="280"/>
    </location>
</feature>
<evidence type="ECO:0000313" key="3">
    <source>
        <dbReference type="EMBL" id="OOE41613.1"/>
    </source>
</evidence>
<feature type="compositionally biased region" description="Low complexity" evidence="1">
    <location>
        <begin position="244"/>
        <end position="257"/>
    </location>
</feature>
<dbReference type="InterPro" id="IPR003593">
    <property type="entry name" value="AAA+_ATPase"/>
</dbReference>
<dbReference type="EMBL" id="MUEK01000001">
    <property type="protein sequence ID" value="OOE41613.1"/>
    <property type="molecule type" value="Genomic_DNA"/>
</dbReference>
<feature type="domain" description="AAA+ ATPase" evidence="2">
    <location>
        <begin position="493"/>
        <end position="879"/>
    </location>
</feature>
<dbReference type="PANTHER" id="PTHR42957">
    <property type="entry name" value="HELICASE MJ1565-RELATED"/>
    <property type="match status" value="1"/>
</dbReference>
<feature type="compositionally biased region" description="Polar residues" evidence="1">
    <location>
        <begin position="281"/>
        <end position="306"/>
    </location>
</feature>
<dbReference type="AlphaFoldDB" id="A0AB36K1D4"/>
<feature type="compositionally biased region" description="Basic and acidic residues" evidence="1">
    <location>
        <begin position="207"/>
        <end position="218"/>
    </location>
</feature>
<comment type="caution">
    <text evidence="3">The sequence shown here is derived from an EMBL/GenBank/DDBJ whole genome shotgun (WGS) entry which is preliminary data.</text>
</comment>
<dbReference type="InterPro" id="IPR027417">
    <property type="entry name" value="P-loop_NTPase"/>
</dbReference>